<dbReference type="AlphaFoldDB" id="A0A0P7AMJ9"/>
<evidence type="ECO:0000313" key="2">
    <source>
        <dbReference type="Proteomes" id="UP000050280"/>
    </source>
</evidence>
<proteinExistence type="predicted"/>
<reference evidence="1 2" key="1">
    <citation type="submission" date="2015-09" db="EMBL/GenBank/DDBJ databases">
        <title>Genome sequence of the marine flavobacterium Croceitalea dokdonensis DOKDO 023 that contains proton- and sodium-pumping rhodopsins.</title>
        <authorList>
            <person name="Kwon S.-K."/>
            <person name="Lee H.K."/>
            <person name="Kwak M.-J."/>
            <person name="Kim J.F."/>
        </authorList>
    </citation>
    <scope>NUCLEOTIDE SEQUENCE [LARGE SCALE GENOMIC DNA]</scope>
    <source>
        <strain evidence="1 2">DOKDO 023</strain>
    </source>
</reference>
<evidence type="ECO:0000313" key="1">
    <source>
        <dbReference type="EMBL" id="KPM33130.1"/>
    </source>
</evidence>
<gene>
    <name evidence="1" type="ORF">I595_32</name>
</gene>
<keyword evidence="2" id="KW-1185">Reference proteome</keyword>
<comment type="caution">
    <text evidence="1">The sequence shown here is derived from an EMBL/GenBank/DDBJ whole genome shotgun (WGS) entry which is preliminary data.</text>
</comment>
<dbReference type="STRING" id="1300341.I595_32"/>
<protein>
    <submittedName>
        <fullName evidence="1">Uncharacterized protein</fullName>
    </submittedName>
</protein>
<dbReference type="EMBL" id="LDJX01000001">
    <property type="protein sequence ID" value="KPM33130.1"/>
    <property type="molecule type" value="Genomic_DNA"/>
</dbReference>
<organism evidence="1 2">
    <name type="scientific">Croceitalea dokdonensis DOKDO 023</name>
    <dbReference type="NCBI Taxonomy" id="1300341"/>
    <lineage>
        <taxon>Bacteria</taxon>
        <taxon>Pseudomonadati</taxon>
        <taxon>Bacteroidota</taxon>
        <taxon>Flavobacteriia</taxon>
        <taxon>Flavobacteriales</taxon>
        <taxon>Flavobacteriaceae</taxon>
        <taxon>Croceitalea</taxon>
    </lineage>
</organism>
<dbReference type="Proteomes" id="UP000050280">
    <property type="component" value="Unassembled WGS sequence"/>
</dbReference>
<sequence>MAPIFCLFLLRSTAAQSKKSLYQDINCSIFASVQKDINLIKQGRILMAKTSFKR</sequence>
<name>A0A0P7AMJ9_9FLAO</name>
<accession>A0A0P7AMJ9</accession>